<dbReference type="InterPro" id="IPR012340">
    <property type="entry name" value="NA-bd_OB-fold"/>
</dbReference>
<feature type="compositionally biased region" description="Low complexity" evidence="1">
    <location>
        <begin position="156"/>
        <end position="171"/>
    </location>
</feature>
<dbReference type="GeneID" id="63685427"/>
<organism evidence="3 4">
    <name type="scientific">Dacryopinax primogenitus (strain DJM 731)</name>
    <name type="common">Brown rot fungus</name>
    <dbReference type="NCBI Taxonomy" id="1858805"/>
    <lineage>
        <taxon>Eukaryota</taxon>
        <taxon>Fungi</taxon>
        <taxon>Dikarya</taxon>
        <taxon>Basidiomycota</taxon>
        <taxon>Agaricomycotina</taxon>
        <taxon>Dacrymycetes</taxon>
        <taxon>Dacrymycetales</taxon>
        <taxon>Dacrymycetaceae</taxon>
        <taxon>Dacryopinax</taxon>
    </lineage>
</organism>
<feature type="region of interest" description="Disordered" evidence="1">
    <location>
        <begin position="140"/>
        <end position="171"/>
    </location>
</feature>
<dbReference type="OrthoDB" id="3416771at2759"/>
<dbReference type="Gene3D" id="2.40.50.140">
    <property type="entry name" value="Nucleic acid-binding proteins"/>
    <property type="match status" value="1"/>
</dbReference>
<evidence type="ECO:0000313" key="3">
    <source>
        <dbReference type="EMBL" id="EJU00340.1"/>
    </source>
</evidence>
<gene>
    <name evidence="3" type="ORF">DACRYDRAFT_117347</name>
</gene>
<dbReference type="Proteomes" id="UP000030653">
    <property type="component" value="Unassembled WGS sequence"/>
</dbReference>
<dbReference type="InterPro" id="IPR007199">
    <property type="entry name" value="Rep_factor-A_N"/>
</dbReference>
<evidence type="ECO:0000259" key="2">
    <source>
        <dbReference type="Pfam" id="PF04057"/>
    </source>
</evidence>
<dbReference type="GO" id="GO:0005634">
    <property type="term" value="C:nucleus"/>
    <property type="evidence" value="ECO:0007669"/>
    <property type="project" value="InterPro"/>
</dbReference>
<proteinExistence type="predicted"/>
<dbReference type="GO" id="GO:0003677">
    <property type="term" value="F:DNA binding"/>
    <property type="evidence" value="ECO:0007669"/>
    <property type="project" value="InterPro"/>
</dbReference>
<dbReference type="SUPFAM" id="SSF50249">
    <property type="entry name" value="Nucleic acid-binding proteins"/>
    <property type="match status" value="1"/>
</dbReference>
<dbReference type="Pfam" id="PF04057">
    <property type="entry name" value="Rep-A_N"/>
    <property type="match status" value="1"/>
</dbReference>
<feature type="domain" description="Replication factor-A protein 1 N-terminal" evidence="2">
    <location>
        <begin position="21"/>
        <end position="99"/>
    </location>
</feature>
<sequence length="218" mass="23334">MYVSLKRGTCAALLADQPIPNRFVQVLTIRDENDLGFGCEQYMLEISDGFASIPVMLTTNLNDLISKRKLAPLSIIKISEHVHRKVSGIRMVIISAISFIGSAGAIRSKPVPLDVVEDPDDVLSAAIACMERSKLLQVPESKEPIGGPLTPSLECSSQTSSELASTESSALAPEDGTLLAQSDVMTADGVGVQINVLADEDAHVEAASMAEMSHTWRK</sequence>
<evidence type="ECO:0000313" key="4">
    <source>
        <dbReference type="Proteomes" id="UP000030653"/>
    </source>
</evidence>
<dbReference type="RefSeq" id="XP_040627237.1">
    <property type="nucleotide sequence ID" value="XM_040770365.1"/>
</dbReference>
<keyword evidence="4" id="KW-1185">Reference proteome</keyword>
<dbReference type="GO" id="GO:0006260">
    <property type="term" value="P:DNA replication"/>
    <property type="evidence" value="ECO:0007669"/>
    <property type="project" value="InterPro"/>
</dbReference>
<dbReference type="EMBL" id="JH795867">
    <property type="protein sequence ID" value="EJU00340.1"/>
    <property type="molecule type" value="Genomic_DNA"/>
</dbReference>
<dbReference type="AlphaFoldDB" id="M5FX68"/>
<evidence type="ECO:0000256" key="1">
    <source>
        <dbReference type="SAM" id="MobiDB-lite"/>
    </source>
</evidence>
<protein>
    <recommendedName>
        <fullName evidence="2">Replication factor-A protein 1 N-terminal domain-containing protein</fullName>
    </recommendedName>
</protein>
<name>M5FX68_DACPD</name>
<dbReference type="HOGENOM" id="CLU_1266853_0_0_1"/>
<accession>M5FX68</accession>
<reference evidence="3 4" key="1">
    <citation type="journal article" date="2012" name="Science">
        <title>The Paleozoic origin of enzymatic lignin decomposition reconstructed from 31 fungal genomes.</title>
        <authorList>
            <person name="Floudas D."/>
            <person name="Binder M."/>
            <person name="Riley R."/>
            <person name="Barry K."/>
            <person name="Blanchette R.A."/>
            <person name="Henrissat B."/>
            <person name="Martinez A.T."/>
            <person name="Otillar R."/>
            <person name="Spatafora J.W."/>
            <person name="Yadav J.S."/>
            <person name="Aerts A."/>
            <person name="Benoit I."/>
            <person name="Boyd A."/>
            <person name="Carlson A."/>
            <person name="Copeland A."/>
            <person name="Coutinho P.M."/>
            <person name="de Vries R.P."/>
            <person name="Ferreira P."/>
            <person name="Findley K."/>
            <person name="Foster B."/>
            <person name="Gaskell J."/>
            <person name="Glotzer D."/>
            <person name="Gorecki P."/>
            <person name="Heitman J."/>
            <person name="Hesse C."/>
            <person name="Hori C."/>
            <person name="Igarashi K."/>
            <person name="Jurgens J.A."/>
            <person name="Kallen N."/>
            <person name="Kersten P."/>
            <person name="Kohler A."/>
            <person name="Kuees U."/>
            <person name="Kumar T.K.A."/>
            <person name="Kuo A."/>
            <person name="LaButti K."/>
            <person name="Larrondo L.F."/>
            <person name="Lindquist E."/>
            <person name="Ling A."/>
            <person name="Lombard V."/>
            <person name="Lucas S."/>
            <person name="Lundell T."/>
            <person name="Martin R."/>
            <person name="McLaughlin D.J."/>
            <person name="Morgenstern I."/>
            <person name="Morin E."/>
            <person name="Murat C."/>
            <person name="Nagy L.G."/>
            <person name="Nolan M."/>
            <person name="Ohm R.A."/>
            <person name="Patyshakuliyeva A."/>
            <person name="Rokas A."/>
            <person name="Ruiz-Duenas F.J."/>
            <person name="Sabat G."/>
            <person name="Salamov A."/>
            <person name="Samejima M."/>
            <person name="Schmutz J."/>
            <person name="Slot J.C."/>
            <person name="St John F."/>
            <person name="Stenlid J."/>
            <person name="Sun H."/>
            <person name="Sun S."/>
            <person name="Syed K."/>
            <person name="Tsang A."/>
            <person name="Wiebenga A."/>
            <person name="Young D."/>
            <person name="Pisabarro A."/>
            <person name="Eastwood D.C."/>
            <person name="Martin F."/>
            <person name="Cullen D."/>
            <person name="Grigoriev I.V."/>
            <person name="Hibbett D.S."/>
        </authorList>
    </citation>
    <scope>NUCLEOTIDE SEQUENCE [LARGE SCALE GENOMIC DNA]</scope>
    <source>
        <strain evidence="3 4">DJM-731 SS1</strain>
    </source>
</reference>